<evidence type="ECO:0000313" key="2">
    <source>
        <dbReference type="EMBL" id="MCU9837169.1"/>
    </source>
</evidence>
<gene>
    <name evidence="2" type="ORF">OEZ49_05280</name>
</gene>
<evidence type="ECO:0000313" key="3">
    <source>
        <dbReference type="Proteomes" id="UP001321014"/>
    </source>
</evidence>
<reference evidence="2 3" key="1">
    <citation type="submission" date="2022-10" db="EMBL/GenBank/DDBJ databases">
        <title>Ruegeria sp. nov., isolated from ocean surface water.</title>
        <authorList>
            <person name="He W."/>
            <person name="Wang L."/>
            <person name="Zhang D.-F."/>
        </authorList>
    </citation>
    <scope>NUCLEOTIDE SEQUENCE [LARGE SCALE GENOMIC DNA]</scope>
    <source>
        <strain evidence="2 3">WL0004</strain>
    </source>
</reference>
<organism evidence="2 3">
    <name type="scientific">Ruegeria marisflavi</name>
    <dbReference type="NCBI Taxonomy" id="2984152"/>
    <lineage>
        <taxon>Bacteria</taxon>
        <taxon>Pseudomonadati</taxon>
        <taxon>Pseudomonadota</taxon>
        <taxon>Alphaproteobacteria</taxon>
        <taxon>Rhodobacterales</taxon>
        <taxon>Roseobacteraceae</taxon>
        <taxon>Ruegeria</taxon>
    </lineage>
</organism>
<keyword evidence="3" id="KW-1185">Reference proteome</keyword>
<proteinExistence type="predicted"/>
<accession>A0ABT2WMP2</accession>
<sequence length="238" mass="26411">MLKLYSFGSCLLVLGLLVFSAPETANASPLQTWKVSCGTDPGALVKKGRTYFFKTSSNHCPGGIFNQRSEIATDHMNAGRAGTYLFSTYVAVTSPSTEKFSIFQIHDGRHGCAPPLKINVLPSGQLTFDSEYKIGSKPGNDCRKVSSLMGKKSAVRIKRDGTEYKLDVVVDFDGRGGFEVFVAVDDRPQIEGRYSPPEGQGYFKSQKYFFKHGSYSLNVFPYTLVSRDMRVKRVKLKQ</sequence>
<dbReference type="EMBL" id="JAOVQN010000003">
    <property type="protein sequence ID" value="MCU9837169.1"/>
    <property type="molecule type" value="Genomic_DNA"/>
</dbReference>
<feature type="chain" id="PRO_5046979538" description="Polysaccharide lyase family 7 protein" evidence="1">
    <location>
        <begin position="28"/>
        <end position="238"/>
    </location>
</feature>
<keyword evidence="1" id="KW-0732">Signal</keyword>
<evidence type="ECO:0008006" key="4">
    <source>
        <dbReference type="Google" id="ProtNLM"/>
    </source>
</evidence>
<feature type="signal peptide" evidence="1">
    <location>
        <begin position="1"/>
        <end position="27"/>
    </location>
</feature>
<name>A0ABT2WMP2_9RHOB</name>
<evidence type="ECO:0000256" key="1">
    <source>
        <dbReference type="SAM" id="SignalP"/>
    </source>
</evidence>
<protein>
    <recommendedName>
        <fullName evidence="4">Polysaccharide lyase family 7 protein</fullName>
    </recommendedName>
</protein>
<comment type="caution">
    <text evidence="2">The sequence shown here is derived from an EMBL/GenBank/DDBJ whole genome shotgun (WGS) entry which is preliminary data.</text>
</comment>
<dbReference type="Proteomes" id="UP001321014">
    <property type="component" value="Unassembled WGS sequence"/>
</dbReference>
<dbReference type="RefSeq" id="WP_263387331.1">
    <property type="nucleotide sequence ID" value="NZ_JAOVQN010000003.1"/>
</dbReference>